<evidence type="ECO:0000313" key="2">
    <source>
        <dbReference type="Proteomes" id="UP000184501"/>
    </source>
</evidence>
<keyword evidence="2" id="KW-1185">Reference proteome</keyword>
<accession>A0A1M5B8J6</accession>
<protein>
    <submittedName>
        <fullName evidence="1">Uncharacterized protein</fullName>
    </submittedName>
</protein>
<gene>
    <name evidence="1" type="ORF">SAMN05444320_103450</name>
</gene>
<dbReference type="AlphaFoldDB" id="A0A1M5B8J6"/>
<organism evidence="1 2">
    <name type="scientific">Streptoalloteichus hindustanus</name>
    <dbReference type="NCBI Taxonomy" id="2017"/>
    <lineage>
        <taxon>Bacteria</taxon>
        <taxon>Bacillati</taxon>
        <taxon>Actinomycetota</taxon>
        <taxon>Actinomycetes</taxon>
        <taxon>Pseudonocardiales</taxon>
        <taxon>Pseudonocardiaceae</taxon>
        <taxon>Streptoalloteichus</taxon>
    </lineage>
</organism>
<dbReference type="EMBL" id="FQVN01000003">
    <property type="protein sequence ID" value="SHF38809.1"/>
    <property type="molecule type" value="Genomic_DNA"/>
</dbReference>
<evidence type="ECO:0000313" key="1">
    <source>
        <dbReference type="EMBL" id="SHF38809.1"/>
    </source>
</evidence>
<dbReference type="Proteomes" id="UP000184501">
    <property type="component" value="Unassembled WGS sequence"/>
</dbReference>
<sequence>MARAGVRIHLIWFFCPLLSSPVDFLSVPAGTLEMGGSPLG</sequence>
<reference evidence="1 2" key="1">
    <citation type="submission" date="2016-11" db="EMBL/GenBank/DDBJ databases">
        <authorList>
            <person name="Jaros S."/>
            <person name="Januszkiewicz K."/>
            <person name="Wedrychowicz H."/>
        </authorList>
    </citation>
    <scope>NUCLEOTIDE SEQUENCE [LARGE SCALE GENOMIC DNA]</scope>
    <source>
        <strain evidence="1 2">DSM 44523</strain>
    </source>
</reference>
<name>A0A1M5B8J6_STRHI</name>
<proteinExistence type="predicted"/>
<dbReference type="STRING" id="2017.SAMN05444320_103450"/>